<dbReference type="OrthoDB" id="1737071at2759"/>
<evidence type="ECO:0000313" key="2">
    <source>
        <dbReference type="Proteomes" id="UP000257109"/>
    </source>
</evidence>
<evidence type="ECO:0000313" key="1">
    <source>
        <dbReference type="EMBL" id="RDX58377.1"/>
    </source>
</evidence>
<dbReference type="EMBL" id="QJKJ01017562">
    <property type="protein sequence ID" value="RDX58377.1"/>
    <property type="molecule type" value="Genomic_DNA"/>
</dbReference>
<sequence length="73" mass="8414">MRGIDPLTITQKEKIHNTKYIGDAGYRSPCLSHAKRALYHLSYIPMIVQVLKILEMRGIDPRTSRMLSERSTI</sequence>
<dbReference type="Proteomes" id="UP000257109">
    <property type="component" value="Unassembled WGS sequence"/>
</dbReference>
<keyword evidence="2" id="KW-1185">Reference proteome</keyword>
<gene>
    <name evidence="1" type="ORF">CR513_62312</name>
</gene>
<dbReference type="AlphaFoldDB" id="A0A371E0Q6"/>
<reference evidence="1" key="1">
    <citation type="submission" date="2018-05" db="EMBL/GenBank/DDBJ databases">
        <title>Draft genome of Mucuna pruriens seed.</title>
        <authorList>
            <person name="Nnadi N.E."/>
            <person name="Vos R."/>
            <person name="Hasami M.H."/>
            <person name="Devisetty U.K."/>
            <person name="Aguiy J.C."/>
        </authorList>
    </citation>
    <scope>NUCLEOTIDE SEQUENCE [LARGE SCALE GENOMIC DNA]</scope>
    <source>
        <strain evidence="1">JCA_2017</strain>
    </source>
</reference>
<proteinExistence type="predicted"/>
<name>A0A371E0Q6_MUCPR</name>
<comment type="caution">
    <text evidence="1">The sequence shown here is derived from an EMBL/GenBank/DDBJ whole genome shotgun (WGS) entry which is preliminary data.</text>
</comment>
<feature type="non-terminal residue" evidence="1">
    <location>
        <position position="1"/>
    </location>
</feature>
<protein>
    <submittedName>
        <fullName evidence="1">Uncharacterized protein</fullName>
    </submittedName>
</protein>
<accession>A0A371E0Q6</accession>
<organism evidence="1 2">
    <name type="scientific">Mucuna pruriens</name>
    <name type="common">Velvet bean</name>
    <name type="synonym">Dolichos pruriens</name>
    <dbReference type="NCBI Taxonomy" id="157652"/>
    <lineage>
        <taxon>Eukaryota</taxon>
        <taxon>Viridiplantae</taxon>
        <taxon>Streptophyta</taxon>
        <taxon>Embryophyta</taxon>
        <taxon>Tracheophyta</taxon>
        <taxon>Spermatophyta</taxon>
        <taxon>Magnoliopsida</taxon>
        <taxon>eudicotyledons</taxon>
        <taxon>Gunneridae</taxon>
        <taxon>Pentapetalae</taxon>
        <taxon>rosids</taxon>
        <taxon>fabids</taxon>
        <taxon>Fabales</taxon>
        <taxon>Fabaceae</taxon>
        <taxon>Papilionoideae</taxon>
        <taxon>50 kb inversion clade</taxon>
        <taxon>NPAAA clade</taxon>
        <taxon>indigoferoid/millettioid clade</taxon>
        <taxon>Phaseoleae</taxon>
        <taxon>Mucuna</taxon>
    </lineage>
</organism>